<name>A0AAW0S5V0_9HYPO</name>
<accession>A0AAW0S5V0</accession>
<proteinExistence type="predicted"/>
<comment type="caution">
    <text evidence="3">The sequence shown here is derived from an EMBL/GenBank/DDBJ whole genome shotgun (WGS) entry which is preliminary data.</text>
</comment>
<keyword evidence="2" id="KW-0732">Signal</keyword>
<feature type="compositionally biased region" description="Low complexity" evidence="1">
    <location>
        <begin position="122"/>
        <end position="140"/>
    </location>
</feature>
<feature type="compositionally biased region" description="Low complexity" evidence="1">
    <location>
        <begin position="64"/>
        <end position="83"/>
    </location>
</feature>
<gene>
    <name evidence="3" type="ORF">G3M48_006352</name>
</gene>
<evidence type="ECO:0000256" key="1">
    <source>
        <dbReference type="SAM" id="MobiDB-lite"/>
    </source>
</evidence>
<feature type="region of interest" description="Disordered" evidence="1">
    <location>
        <begin position="55"/>
        <end position="95"/>
    </location>
</feature>
<feature type="signal peptide" evidence="2">
    <location>
        <begin position="1"/>
        <end position="15"/>
    </location>
</feature>
<protein>
    <submittedName>
        <fullName evidence="3">Uncharacterized protein</fullName>
    </submittedName>
</protein>
<organism evidence="3 4">
    <name type="scientific">Beauveria asiatica</name>
    <dbReference type="NCBI Taxonomy" id="1069075"/>
    <lineage>
        <taxon>Eukaryota</taxon>
        <taxon>Fungi</taxon>
        <taxon>Dikarya</taxon>
        <taxon>Ascomycota</taxon>
        <taxon>Pezizomycotina</taxon>
        <taxon>Sordariomycetes</taxon>
        <taxon>Hypocreomycetidae</taxon>
        <taxon>Hypocreales</taxon>
        <taxon>Cordycipitaceae</taxon>
        <taxon>Beauveria</taxon>
    </lineage>
</organism>
<dbReference type="Proteomes" id="UP001397290">
    <property type="component" value="Unassembled WGS sequence"/>
</dbReference>
<evidence type="ECO:0000256" key="2">
    <source>
        <dbReference type="SAM" id="SignalP"/>
    </source>
</evidence>
<evidence type="ECO:0000313" key="4">
    <source>
        <dbReference type="Proteomes" id="UP001397290"/>
    </source>
</evidence>
<keyword evidence="4" id="KW-1185">Reference proteome</keyword>
<feature type="region of interest" description="Disordered" evidence="1">
    <location>
        <begin position="113"/>
        <end position="140"/>
    </location>
</feature>
<feature type="chain" id="PRO_5043810686" evidence="2">
    <location>
        <begin position="16"/>
        <end position="234"/>
    </location>
</feature>
<evidence type="ECO:0000313" key="3">
    <source>
        <dbReference type="EMBL" id="KAK8149620.1"/>
    </source>
</evidence>
<sequence length="234" mass="22477">MQPATVLALCTVAMAAPMPSPQRLVPLIDINANNNKLDFPINVLGLQTHDVSAANGNLSPGQAPAPAAAAASPATTTTTTTNTQSPDGKGANGNTLNFPINVLGAQTHDISAFNGNLSPNRGPAAAAAPPQAANAQGAPAPAAVPQAANVQGVPVAAVVPQAANVQGVPVAAAAPQAANAQGGLNNASYAIPTTATTVAAVAAPQNGLLGALSGMTSALYALAGAITGTIGGQA</sequence>
<reference evidence="3 4" key="1">
    <citation type="submission" date="2020-02" db="EMBL/GenBank/DDBJ databases">
        <title>Comparative genomics of the hypocrealean fungal genus Beauvera.</title>
        <authorList>
            <person name="Showalter D.N."/>
            <person name="Bushley K.E."/>
            <person name="Rehner S.A."/>
        </authorList>
    </citation>
    <scope>NUCLEOTIDE SEQUENCE [LARGE SCALE GENOMIC DNA]</scope>
    <source>
        <strain evidence="3 4">ARSEF4384</strain>
    </source>
</reference>
<dbReference type="AlphaFoldDB" id="A0AAW0S5V0"/>
<dbReference type="EMBL" id="JAAHCF010000043">
    <property type="protein sequence ID" value="KAK8149620.1"/>
    <property type="molecule type" value="Genomic_DNA"/>
</dbReference>